<dbReference type="Gene3D" id="3.30.420.40">
    <property type="match status" value="2"/>
</dbReference>
<gene>
    <name evidence="2" type="ORF">AAG747_01870</name>
</gene>
<dbReference type="RefSeq" id="WP_346819419.1">
    <property type="nucleotide sequence ID" value="NZ_JBDKWZ010000001.1"/>
</dbReference>
<keyword evidence="3" id="KW-1185">Reference proteome</keyword>
<dbReference type="AlphaFoldDB" id="A0AAW9S4F8"/>
<dbReference type="InterPro" id="IPR000600">
    <property type="entry name" value="ROK"/>
</dbReference>
<evidence type="ECO:0000313" key="3">
    <source>
        <dbReference type="Proteomes" id="UP001403385"/>
    </source>
</evidence>
<dbReference type="CDD" id="cd23763">
    <property type="entry name" value="ASKHA_ATPase_ROK"/>
    <property type="match status" value="1"/>
</dbReference>
<dbReference type="Proteomes" id="UP001403385">
    <property type="component" value="Unassembled WGS sequence"/>
</dbReference>
<accession>A0AAW9S4F8</accession>
<dbReference type="Pfam" id="PF00480">
    <property type="entry name" value="ROK"/>
    <property type="match status" value="1"/>
</dbReference>
<organism evidence="2 3">
    <name type="scientific">Rapidithrix thailandica</name>
    <dbReference type="NCBI Taxonomy" id="413964"/>
    <lineage>
        <taxon>Bacteria</taxon>
        <taxon>Pseudomonadati</taxon>
        <taxon>Bacteroidota</taxon>
        <taxon>Cytophagia</taxon>
        <taxon>Cytophagales</taxon>
        <taxon>Flammeovirgaceae</taxon>
        <taxon>Rapidithrix</taxon>
    </lineage>
</organism>
<comment type="caution">
    <text evidence="2">The sequence shown here is derived from an EMBL/GenBank/DDBJ whole genome shotgun (WGS) entry which is preliminary data.</text>
</comment>
<dbReference type="PANTHER" id="PTHR18964:SF149">
    <property type="entry name" value="BIFUNCTIONAL UDP-N-ACETYLGLUCOSAMINE 2-EPIMERASE_N-ACETYLMANNOSAMINE KINASE"/>
    <property type="match status" value="1"/>
</dbReference>
<evidence type="ECO:0000256" key="1">
    <source>
        <dbReference type="ARBA" id="ARBA00006479"/>
    </source>
</evidence>
<dbReference type="PANTHER" id="PTHR18964">
    <property type="entry name" value="ROK (REPRESSOR, ORF, KINASE) FAMILY"/>
    <property type="match status" value="1"/>
</dbReference>
<protein>
    <submittedName>
        <fullName evidence="2">ROK family protein</fullName>
    </submittedName>
</protein>
<dbReference type="SUPFAM" id="SSF53067">
    <property type="entry name" value="Actin-like ATPase domain"/>
    <property type="match status" value="1"/>
</dbReference>
<reference evidence="2 3" key="1">
    <citation type="submission" date="2024-04" db="EMBL/GenBank/DDBJ databases">
        <title>Novel genus in family Flammeovirgaceae.</title>
        <authorList>
            <person name="Nguyen T.H."/>
            <person name="Vuong T.Q."/>
            <person name="Le H."/>
            <person name="Kim S.-G."/>
        </authorList>
    </citation>
    <scope>NUCLEOTIDE SEQUENCE [LARGE SCALE GENOMIC DNA]</scope>
    <source>
        <strain evidence="2 3">JCM 23209</strain>
    </source>
</reference>
<comment type="similarity">
    <text evidence="1">Belongs to the ROK (NagC/XylR) family.</text>
</comment>
<evidence type="ECO:0000313" key="2">
    <source>
        <dbReference type="EMBL" id="MEN7546635.1"/>
    </source>
</evidence>
<name>A0AAW9S4F8_9BACT</name>
<dbReference type="EMBL" id="JBDKWZ010000001">
    <property type="protein sequence ID" value="MEN7546635.1"/>
    <property type="molecule type" value="Genomic_DNA"/>
</dbReference>
<sequence>MEHFLGIDIGGTNVKCGLVSSEGELLEKTKYATTELQKENSTMESLVKVIGWELEKHSNVKKVGIGIPGTLSKDRNSTIDLPNIPDLAHTNVMGTLKAAYPDIIFHMENDANAAALGEFYFSKATMPDDFIFITLGTGVGGACIMDRKIFKGGNGNGLEIGHIIAGNGKTIENNIGKKGILGMALTTLEGYKGKSVLSDMGSLNAKKVIKAAQEEDKLAMEIFHEVGKYLGEAIVSAVRLFDIHTIIIGGGVSKTFHLVEKSMYKKIYDFLSPYYTDDLRIRLASLRNEAGIIGAASLCFIED</sequence>
<dbReference type="InterPro" id="IPR043129">
    <property type="entry name" value="ATPase_NBD"/>
</dbReference>
<proteinExistence type="inferred from homology"/>